<reference evidence="2 3" key="1">
    <citation type="journal article" date="2020" name="bioRxiv">
        <title>Whole genome comparisons of ergot fungi reveals the divergence and evolution of species within the genus Claviceps are the result of varying mechanisms driving genome evolution and host range expansion.</title>
        <authorList>
            <person name="Wyka S.A."/>
            <person name="Mondo S.J."/>
            <person name="Liu M."/>
            <person name="Dettman J."/>
            <person name="Nalam V."/>
            <person name="Broders K.D."/>
        </authorList>
    </citation>
    <scope>NUCLEOTIDE SEQUENCE [LARGE SCALE GENOMIC DNA]</scope>
    <source>
        <strain evidence="2 3">LM576</strain>
    </source>
</reference>
<organism evidence="2 3">
    <name type="scientific">Claviceps humidiphila</name>
    <dbReference type="NCBI Taxonomy" id="1294629"/>
    <lineage>
        <taxon>Eukaryota</taxon>
        <taxon>Fungi</taxon>
        <taxon>Dikarya</taxon>
        <taxon>Ascomycota</taxon>
        <taxon>Pezizomycotina</taxon>
        <taxon>Sordariomycetes</taxon>
        <taxon>Hypocreomycetidae</taxon>
        <taxon>Hypocreales</taxon>
        <taxon>Clavicipitaceae</taxon>
        <taxon>Claviceps</taxon>
    </lineage>
</organism>
<feature type="domain" description="SET" evidence="1">
    <location>
        <begin position="144"/>
        <end position="293"/>
    </location>
</feature>
<protein>
    <recommendedName>
        <fullName evidence="1">SET domain-containing protein</fullName>
    </recommendedName>
</protein>
<dbReference type="SUPFAM" id="SSF82199">
    <property type="entry name" value="SET domain"/>
    <property type="match status" value="1"/>
</dbReference>
<evidence type="ECO:0000313" key="3">
    <source>
        <dbReference type="Proteomes" id="UP000732380"/>
    </source>
</evidence>
<dbReference type="AlphaFoldDB" id="A0A9P7TT11"/>
<name>A0A9P7TT11_9HYPO</name>
<dbReference type="PROSITE" id="PS50280">
    <property type="entry name" value="SET"/>
    <property type="match status" value="1"/>
</dbReference>
<evidence type="ECO:0000313" key="2">
    <source>
        <dbReference type="EMBL" id="KAG6120201.1"/>
    </source>
</evidence>
<proteinExistence type="predicted"/>
<sequence length="466" mass="53830">MAAMMRVEIPIDLGLVMGFELVPPLTTREEDKFRWQEFLSDFKQMHLRDPRVEWKDNYILFKFGERPMLPYEGHKFLRFSSEGHEAIADKYVQNLHWFAKRHFGDRARFWDEMAGQSAHYPMDKVRKSWKSYKKPDEVEAPVSPSSALNEEPLYEIKELPGNRKGLVALTDIPQGTRLVDEKPLITLPGEFGDDEIVKQLRKLPKEKTIQFLHLPNRFPRESSVFSGIVKTNVLPGGEEGADTSIGLVYHTISHINNGCRPNCQRNYNNKKRHEYIHAIRDIAAGEEIVLSDKTESTYAERRSYLKKKFGSDCTCALCSLPAADRRDSDRRRERMQELDALINTPALIKLSPENSLASCREYLTLLDAEFPASATALHVRLYFQAFQICIGHGDVARASVFGERAYEANRLCKGEDSPSTKSNKFYSQHPAEHFNYQKCGQRWKTSMDMVDKSLEPEKFEKWLWRA</sequence>
<dbReference type="CDD" id="cd20071">
    <property type="entry name" value="SET_SMYD"/>
    <property type="match status" value="1"/>
</dbReference>
<dbReference type="EMBL" id="SRQM01000062">
    <property type="protein sequence ID" value="KAG6120201.1"/>
    <property type="molecule type" value="Genomic_DNA"/>
</dbReference>
<accession>A0A9P7TT11</accession>
<dbReference type="Gene3D" id="2.170.270.10">
    <property type="entry name" value="SET domain"/>
    <property type="match status" value="1"/>
</dbReference>
<dbReference type="PANTHER" id="PTHR47332">
    <property type="entry name" value="SET DOMAIN-CONTAINING PROTEIN 5"/>
    <property type="match status" value="1"/>
</dbReference>
<comment type="caution">
    <text evidence="2">The sequence shown here is derived from an EMBL/GenBank/DDBJ whole genome shotgun (WGS) entry which is preliminary data.</text>
</comment>
<dbReference type="Gene3D" id="1.25.40.10">
    <property type="entry name" value="Tetratricopeptide repeat domain"/>
    <property type="match status" value="1"/>
</dbReference>
<dbReference type="Pfam" id="PF00856">
    <property type="entry name" value="SET"/>
    <property type="match status" value="1"/>
</dbReference>
<dbReference type="PANTHER" id="PTHR47332:SF4">
    <property type="entry name" value="SET DOMAIN-CONTAINING PROTEIN 5"/>
    <property type="match status" value="1"/>
</dbReference>
<keyword evidence="3" id="KW-1185">Reference proteome</keyword>
<dbReference type="InterPro" id="IPR053185">
    <property type="entry name" value="SET_domain_protein"/>
</dbReference>
<dbReference type="InterPro" id="IPR046341">
    <property type="entry name" value="SET_dom_sf"/>
</dbReference>
<evidence type="ECO:0000259" key="1">
    <source>
        <dbReference type="PROSITE" id="PS50280"/>
    </source>
</evidence>
<gene>
    <name evidence="2" type="ORF">E4U13_006822</name>
</gene>
<dbReference type="InterPro" id="IPR011990">
    <property type="entry name" value="TPR-like_helical_dom_sf"/>
</dbReference>
<dbReference type="Proteomes" id="UP000732380">
    <property type="component" value="Unassembled WGS sequence"/>
</dbReference>
<dbReference type="InterPro" id="IPR001214">
    <property type="entry name" value="SET_dom"/>
</dbReference>